<dbReference type="PROSITE" id="PS50977">
    <property type="entry name" value="HTH_TETR_2"/>
    <property type="match status" value="1"/>
</dbReference>
<dbReference type="InterPro" id="IPR009057">
    <property type="entry name" value="Homeodomain-like_sf"/>
</dbReference>
<proteinExistence type="predicted"/>
<dbReference type="GO" id="GO:0000976">
    <property type="term" value="F:transcription cis-regulatory region binding"/>
    <property type="evidence" value="ECO:0007669"/>
    <property type="project" value="TreeGrafter"/>
</dbReference>
<evidence type="ECO:0000256" key="2">
    <source>
        <dbReference type="ARBA" id="ARBA00023125"/>
    </source>
</evidence>
<dbReference type="PANTHER" id="PTHR30055:SF234">
    <property type="entry name" value="HTH-TYPE TRANSCRIPTIONAL REGULATOR BETI"/>
    <property type="match status" value="1"/>
</dbReference>
<evidence type="ECO:0000256" key="3">
    <source>
        <dbReference type="ARBA" id="ARBA00023163"/>
    </source>
</evidence>
<sequence>MSVTFGRVGVKHGGSVTVVTDNEQSLRKRMLDATFAVLSRTGRRKLQLLEVAAEAGVSRPTVYRYFGSKEGLLEAFALYEQDNFNVGVAAATAGLRGEERVDAALQFIVDHQFSHSLAVLVDMEPEYSLAQMMRVLPTMQDGMRYIMTGANPEIAAAAVVRIAVCHYLVRGHDRSTFLAELRHAAGLDPHRRRGEVARPSVGKPRNDLRTNDLWALQMKEVPDTVD</sequence>
<keyword evidence="1" id="KW-0805">Transcription regulation</keyword>
<keyword evidence="3" id="KW-0804">Transcription</keyword>
<dbReference type="PRINTS" id="PR00455">
    <property type="entry name" value="HTHTETR"/>
</dbReference>
<dbReference type="EMBL" id="RCZG01000011">
    <property type="protein sequence ID" value="TPG31699.1"/>
    <property type="molecule type" value="Genomic_DNA"/>
</dbReference>
<dbReference type="Gene3D" id="1.10.357.10">
    <property type="entry name" value="Tetracycline Repressor, domain 2"/>
    <property type="match status" value="1"/>
</dbReference>
<keyword evidence="7" id="KW-1185">Reference proteome</keyword>
<name>A0A502E418_9MYCO</name>
<evidence type="ECO:0000313" key="6">
    <source>
        <dbReference type="EMBL" id="TPG31699.1"/>
    </source>
</evidence>
<dbReference type="Pfam" id="PF00440">
    <property type="entry name" value="TetR_N"/>
    <property type="match status" value="1"/>
</dbReference>
<dbReference type="InterPro" id="IPR001647">
    <property type="entry name" value="HTH_TetR"/>
</dbReference>
<dbReference type="SUPFAM" id="SSF46689">
    <property type="entry name" value="Homeodomain-like"/>
    <property type="match status" value="1"/>
</dbReference>
<feature type="domain" description="HTH tetR-type" evidence="5">
    <location>
        <begin position="24"/>
        <end position="84"/>
    </location>
</feature>
<feature type="DNA-binding region" description="H-T-H motif" evidence="4">
    <location>
        <begin position="47"/>
        <end position="66"/>
    </location>
</feature>
<dbReference type="GO" id="GO:0003700">
    <property type="term" value="F:DNA-binding transcription factor activity"/>
    <property type="evidence" value="ECO:0007669"/>
    <property type="project" value="TreeGrafter"/>
</dbReference>
<dbReference type="InterPro" id="IPR050109">
    <property type="entry name" value="HTH-type_TetR-like_transc_reg"/>
</dbReference>
<keyword evidence="2 4" id="KW-0238">DNA-binding</keyword>
<organism evidence="6 7">
    <name type="scientific">Mycolicibacterium hodleri</name>
    <dbReference type="NCBI Taxonomy" id="49897"/>
    <lineage>
        <taxon>Bacteria</taxon>
        <taxon>Bacillati</taxon>
        <taxon>Actinomycetota</taxon>
        <taxon>Actinomycetes</taxon>
        <taxon>Mycobacteriales</taxon>
        <taxon>Mycobacteriaceae</taxon>
        <taxon>Mycolicibacterium</taxon>
    </lineage>
</organism>
<evidence type="ECO:0000256" key="4">
    <source>
        <dbReference type="PROSITE-ProRule" id="PRU00335"/>
    </source>
</evidence>
<evidence type="ECO:0000256" key="1">
    <source>
        <dbReference type="ARBA" id="ARBA00023015"/>
    </source>
</evidence>
<evidence type="ECO:0000313" key="7">
    <source>
        <dbReference type="Proteomes" id="UP000320095"/>
    </source>
</evidence>
<dbReference type="OrthoDB" id="4722751at2"/>
<dbReference type="Proteomes" id="UP000320095">
    <property type="component" value="Unassembled WGS sequence"/>
</dbReference>
<dbReference type="AlphaFoldDB" id="A0A502E418"/>
<reference evidence="6 7" key="1">
    <citation type="journal article" date="2019" name="Environ. Microbiol.">
        <title>Species interactions and distinct microbial communities in high Arctic permafrost affected cryosols are associated with the CH4 and CO2 gas fluxes.</title>
        <authorList>
            <person name="Altshuler I."/>
            <person name="Hamel J."/>
            <person name="Turney S."/>
            <person name="Magnuson E."/>
            <person name="Levesque R."/>
            <person name="Greer C."/>
            <person name="Whyte L.G."/>
        </authorList>
    </citation>
    <scope>NUCLEOTIDE SEQUENCE [LARGE SCALE GENOMIC DNA]</scope>
    <source>
        <strain evidence="6 7">S5.20</strain>
    </source>
</reference>
<protein>
    <submittedName>
        <fullName evidence="6">TetR/AcrR family transcriptional regulator</fullName>
    </submittedName>
</protein>
<comment type="caution">
    <text evidence="6">The sequence shown here is derived from an EMBL/GenBank/DDBJ whole genome shotgun (WGS) entry which is preliminary data.</text>
</comment>
<gene>
    <name evidence="6" type="ORF">EAH80_22440</name>
</gene>
<accession>A0A502E418</accession>
<dbReference type="PANTHER" id="PTHR30055">
    <property type="entry name" value="HTH-TYPE TRANSCRIPTIONAL REGULATOR RUTR"/>
    <property type="match status" value="1"/>
</dbReference>
<evidence type="ECO:0000259" key="5">
    <source>
        <dbReference type="PROSITE" id="PS50977"/>
    </source>
</evidence>